<dbReference type="NCBIfam" id="TIGR04256">
    <property type="entry name" value="GxxExxY"/>
    <property type="match status" value="1"/>
</dbReference>
<accession>A0AB38ZM60</accession>
<evidence type="ECO:0000313" key="1">
    <source>
        <dbReference type="EMBL" id="XAO13474.1"/>
    </source>
</evidence>
<evidence type="ECO:0008006" key="2">
    <source>
        <dbReference type="Google" id="ProtNLM"/>
    </source>
</evidence>
<dbReference type="EMBL" id="PP130629">
    <property type="protein sequence ID" value="XAO13474.1"/>
    <property type="molecule type" value="Genomic_DNA"/>
</dbReference>
<organism evidence="1">
    <name type="scientific">Mantoniella tinhauana virus 1</name>
    <dbReference type="NCBI Taxonomy" id="3111543"/>
    <lineage>
        <taxon>Viruses</taxon>
    </lineage>
</organism>
<sequence>MNIEQIAHEIYILLGPGYSERVYHNAMEVSLRELGIHYESERIVPIHFKGHIIGNLRADIIVNKEIVLEFKAIKTLNEAVEVQGRNYLQLTGLQTAYLINFPPGPGREVEIQKITA</sequence>
<protein>
    <recommendedName>
        <fullName evidence="2">GxxExxY protein</fullName>
    </recommendedName>
</protein>
<dbReference type="Pfam" id="PF13366">
    <property type="entry name" value="PDDEXK_3"/>
    <property type="match status" value="1"/>
</dbReference>
<reference evidence="1" key="1">
    <citation type="submission" date="2024-01" db="EMBL/GenBank/DDBJ databases">
        <title>Genomic and biogeographic characterisation of Mantoniella tinhauana virus 1, the first discovered Mantoniella-infecting prasinovirus.</title>
        <authorList>
            <person name="Rey Redondo E."/>
            <person name="Yung C.C.M."/>
        </authorList>
    </citation>
    <scope>NUCLEOTIDE SEQUENCE</scope>
    <source>
        <strain evidence="1">Lau Fau Shan</strain>
    </source>
</reference>
<name>A0AB38ZM60_9VIRU</name>
<proteinExistence type="predicted"/>
<dbReference type="InterPro" id="IPR026350">
    <property type="entry name" value="GxxExxY"/>
</dbReference>